<dbReference type="KEGG" id="gfe:Gferi_06720"/>
<reference evidence="2 3" key="1">
    <citation type="submission" date="2016-09" db="EMBL/GenBank/DDBJ databases">
        <title>Genomic analysis reveals versatility of anaerobic energy metabolism of Geosporobacter ferrireducens IRF9 of phylum Firmicutes.</title>
        <authorList>
            <person name="Kim S.-J."/>
        </authorList>
    </citation>
    <scope>NUCLEOTIDE SEQUENCE [LARGE SCALE GENOMIC DNA]</scope>
    <source>
        <strain evidence="2 3">IRF9</strain>
    </source>
</reference>
<dbReference type="RefSeq" id="WP_069974854.1">
    <property type="nucleotide sequence ID" value="NZ_CP017269.1"/>
</dbReference>
<keyword evidence="3" id="KW-1185">Reference proteome</keyword>
<dbReference type="STRING" id="1424294.Gferi_06720"/>
<accession>A0A1D8GEH7</accession>
<feature type="transmembrane region" description="Helical" evidence="1">
    <location>
        <begin position="66"/>
        <end position="85"/>
    </location>
</feature>
<proteinExistence type="predicted"/>
<sequence length="428" mass="44783">MNTLQVVGILCTFGILVALMMMRKLPTILALPIMAVSIAFIAGIPFRSANGEEFTIAKNILEAGSMRMSTAIAGLFFGAWFGKILTKVGITSTIIRKAAELAGDKPLAIALAFLGVASVIFAASNGLGMVILVGTIILPIMISSGISPIVSGIVLLLANGIGVTFSVGTLGVYIDVLQLPLETVTAYSWVPGLPLVLASIFIVVYFVKYAGYTSKAWAMPTASPMTQEKNVRAIALISPIIPVVLVFAFKVPLVPAVMTGILLTLILSTPKNPVQVTSSALIEGIQDTAGAASLMIGIGMLLNAVMAPQVAKILQPFINAIIPGSPVTYILIFGLLSPLAIYRGPLNVWGLGSGLVALLAAGGMNPVGAMLALRLTSNVQAVCDPTNSHNVWVSDFIKTDPNEILKKTILWIAISTIAGLILASFLVF</sequence>
<dbReference type="OrthoDB" id="1661999at2"/>
<feature type="transmembrane region" description="Helical" evidence="1">
    <location>
        <begin position="408"/>
        <end position="427"/>
    </location>
</feature>
<feature type="transmembrane region" description="Helical" evidence="1">
    <location>
        <begin position="317"/>
        <end position="342"/>
    </location>
</feature>
<evidence type="ECO:0000256" key="1">
    <source>
        <dbReference type="SAM" id="Phobius"/>
    </source>
</evidence>
<dbReference type="AlphaFoldDB" id="A0A1D8GEH7"/>
<evidence type="ECO:0000313" key="3">
    <source>
        <dbReference type="Proteomes" id="UP000095743"/>
    </source>
</evidence>
<keyword evidence="1" id="KW-0472">Membrane</keyword>
<feature type="transmembrane region" description="Helical" evidence="1">
    <location>
        <begin position="29"/>
        <end position="46"/>
    </location>
</feature>
<dbReference type="Proteomes" id="UP000095743">
    <property type="component" value="Chromosome"/>
</dbReference>
<keyword evidence="1" id="KW-0812">Transmembrane</keyword>
<feature type="transmembrane region" description="Helical" evidence="1">
    <location>
        <begin position="129"/>
        <end position="146"/>
    </location>
</feature>
<gene>
    <name evidence="2" type="ORF">Gferi_06720</name>
</gene>
<evidence type="ECO:0000313" key="2">
    <source>
        <dbReference type="EMBL" id="AOT69288.1"/>
    </source>
</evidence>
<feature type="transmembrane region" description="Helical" evidence="1">
    <location>
        <begin position="153"/>
        <end position="174"/>
    </location>
</feature>
<feature type="transmembrane region" description="Helical" evidence="1">
    <location>
        <begin position="288"/>
        <end position="305"/>
    </location>
</feature>
<dbReference type="EMBL" id="CP017269">
    <property type="protein sequence ID" value="AOT69288.1"/>
    <property type="molecule type" value="Genomic_DNA"/>
</dbReference>
<organism evidence="2 3">
    <name type="scientific">Geosporobacter ferrireducens</name>
    <dbReference type="NCBI Taxonomy" id="1424294"/>
    <lineage>
        <taxon>Bacteria</taxon>
        <taxon>Bacillati</taxon>
        <taxon>Bacillota</taxon>
        <taxon>Clostridia</taxon>
        <taxon>Peptostreptococcales</taxon>
        <taxon>Thermotaleaceae</taxon>
        <taxon>Geosporobacter</taxon>
    </lineage>
</organism>
<feature type="transmembrane region" description="Helical" evidence="1">
    <location>
        <begin position="235"/>
        <end position="268"/>
    </location>
</feature>
<feature type="transmembrane region" description="Helical" evidence="1">
    <location>
        <begin position="186"/>
        <end position="207"/>
    </location>
</feature>
<feature type="transmembrane region" description="Helical" evidence="1">
    <location>
        <begin position="6"/>
        <end position="22"/>
    </location>
</feature>
<feature type="transmembrane region" description="Helical" evidence="1">
    <location>
        <begin position="106"/>
        <end position="123"/>
    </location>
</feature>
<protein>
    <submittedName>
        <fullName evidence="2">Citrate transporter</fullName>
    </submittedName>
</protein>
<feature type="transmembrane region" description="Helical" evidence="1">
    <location>
        <begin position="348"/>
        <end position="373"/>
    </location>
</feature>
<keyword evidence="1" id="KW-1133">Transmembrane helix</keyword>
<name>A0A1D8GEH7_9FIRM</name>